<organism evidence="2 3">
    <name type="scientific">Candidatus Microbacterium phytovorans</name>
    <dbReference type="NCBI Taxonomy" id="3121374"/>
    <lineage>
        <taxon>Bacteria</taxon>
        <taxon>Bacillati</taxon>
        <taxon>Actinomycetota</taxon>
        <taxon>Actinomycetes</taxon>
        <taxon>Micrococcales</taxon>
        <taxon>Microbacteriaceae</taxon>
        <taxon>Microbacterium</taxon>
    </lineage>
</organism>
<dbReference type="Proteomes" id="UP001213972">
    <property type="component" value="Chromosome"/>
</dbReference>
<keyword evidence="1" id="KW-0732">Signal</keyword>
<dbReference type="PROSITE" id="PS51257">
    <property type="entry name" value="PROKAR_LIPOPROTEIN"/>
    <property type="match status" value="1"/>
</dbReference>
<evidence type="ECO:0000256" key="1">
    <source>
        <dbReference type="SAM" id="SignalP"/>
    </source>
</evidence>
<sequence length="147" mass="14630">MPALSRLPRPSRLPLVALALVVATASVTACSASGQSRTDACIVVAQSLEAVQQDIADANTALAAGDLDALSQSLTAAADSLGERAGEVTNAEVGPIMTALRTSIESVRDAVAEASASDDPEAATEAFAASGGDLQDAAVRFSQTCGG</sequence>
<evidence type="ECO:0000313" key="3">
    <source>
        <dbReference type="Proteomes" id="UP001213972"/>
    </source>
</evidence>
<feature type="chain" id="PRO_5042586660" description="Secreted protein" evidence="1">
    <location>
        <begin position="30"/>
        <end position="147"/>
    </location>
</feature>
<dbReference type="AlphaFoldDB" id="A0AAJ5W167"/>
<protein>
    <recommendedName>
        <fullName evidence="4">Secreted protein</fullName>
    </recommendedName>
</protein>
<accession>A0AAJ5W167</accession>
<proteinExistence type="predicted"/>
<name>A0AAJ5W167_9MICO</name>
<dbReference type="EMBL" id="CP119321">
    <property type="protein sequence ID" value="WEK12662.1"/>
    <property type="molecule type" value="Genomic_DNA"/>
</dbReference>
<feature type="signal peptide" evidence="1">
    <location>
        <begin position="1"/>
        <end position="29"/>
    </location>
</feature>
<reference evidence="2" key="1">
    <citation type="submission" date="2023-03" db="EMBL/GenBank/DDBJ databases">
        <title>Andean soil-derived lignocellulolytic bacterial consortium as a source of novel taxa and putative plastic-active enzymes.</title>
        <authorList>
            <person name="Diaz-Garcia L."/>
            <person name="Chuvochina M."/>
            <person name="Feuerriegel G."/>
            <person name="Bunk B."/>
            <person name="Sproer C."/>
            <person name="Streit W.R."/>
            <person name="Rodriguez L.M."/>
            <person name="Overmann J."/>
            <person name="Jimenez D.J."/>
        </authorList>
    </citation>
    <scope>NUCLEOTIDE SEQUENCE</scope>
    <source>
        <strain evidence="2">MAG 4610</strain>
    </source>
</reference>
<evidence type="ECO:0008006" key="4">
    <source>
        <dbReference type="Google" id="ProtNLM"/>
    </source>
</evidence>
<gene>
    <name evidence="2" type="ORF">P0Y48_09275</name>
</gene>
<evidence type="ECO:0000313" key="2">
    <source>
        <dbReference type="EMBL" id="WEK12662.1"/>
    </source>
</evidence>